<dbReference type="Gene3D" id="3.40.190.10">
    <property type="entry name" value="Periplasmic binding protein-like II"/>
    <property type="match status" value="1"/>
</dbReference>
<evidence type="ECO:0000256" key="3">
    <source>
        <dbReference type="ARBA" id="ARBA00022692"/>
    </source>
</evidence>
<evidence type="ECO:0000256" key="9">
    <source>
        <dbReference type="ARBA" id="ARBA00023286"/>
    </source>
</evidence>
<reference evidence="13 14" key="1">
    <citation type="journal article" date="2017" name="Gigascience">
        <title>Draft genome of the honey bee ectoparasitic mite, Tropilaelaps mercedesae, is shaped by the parasitic life history.</title>
        <authorList>
            <person name="Dong X."/>
            <person name="Armstrong S.D."/>
            <person name="Xia D."/>
            <person name="Makepeace B.L."/>
            <person name="Darby A.C."/>
            <person name="Kadowaki T."/>
        </authorList>
    </citation>
    <scope>NUCLEOTIDE SEQUENCE [LARGE SCALE GENOMIC DNA]</scope>
    <source>
        <strain evidence="13">Wuxi-XJTLU</strain>
    </source>
</reference>
<sequence>MLQTEAALTYDAVYAFAHGMNDLSRATAAQLRPSNVSCGDGLSWAEGTSLFNLISMVDYYGLTGRLETKAFGSSLSDFAYRFVRTACIIKPHGNIRFNEGNRTSLKLDLLKLRQDRLVKVGEWTSQRRLNILNHGAFHDFGSTNITLRVTTIESVPFMMPKKQKAVVGAAGPGEGSSASGGLGAGAHREGSAAGAGSSTSSAAGSSPGSHGHYGAYHHQPHGGNSTGNIYEDYEGYIMDLLKILAEQLDFHYDLYLVPDNKFGVMNTSTQEWNGMVREIIEKVSTTRIYNKTSDR</sequence>
<keyword evidence="8" id="KW-0325">Glycoprotein</keyword>
<evidence type="ECO:0000259" key="12">
    <source>
        <dbReference type="SMART" id="SM00918"/>
    </source>
</evidence>
<proteinExistence type="predicted"/>
<dbReference type="InterPro" id="IPR028082">
    <property type="entry name" value="Peripla_BP_I"/>
</dbReference>
<evidence type="ECO:0000256" key="4">
    <source>
        <dbReference type="ARBA" id="ARBA00022989"/>
    </source>
</evidence>
<evidence type="ECO:0000256" key="5">
    <source>
        <dbReference type="ARBA" id="ARBA00023065"/>
    </source>
</evidence>
<keyword evidence="4" id="KW-1133">Transmembrane helix</keyword>
<dbReference type="AlphaFoldDB" id="A0A1V9XZ58"/>
<dbReference type="Gene3D" id="3.40.50.2300">
    <property type="match status" value="1"/>
</dbReference>
<evidence type="ECO:0000256" key="2">
    <source>
        <dbReference type="ARBA" id="ARBA00022448"/>
    </source>
</evidence>
<dbReference type="Proteomes" id="UP000192247">
    <property type="component" value="Unassembled WGS sequence"/>
</dbReference>
<evidence type="ECO:0000256" key="6">
    <source>
        <dbReference type="ARBA" id="ARBA00023136"/>
    </source>
</evidence>
<dbReference type="GO" id="GO:0016020">
    <property type="term" value="C:membrane"/>
    <property type="evidence" value="ECO:0007669"/>
    <property type="project" value="UniProtKB-SubCell"/>
</dbReference>
<accession>A0A1V9XZ58</accession>
<comment type="subcellular location">
    <subcellularLocation>
        <location evidence="1">Membrane</location>
        <topology evidence="1">Multi-pass membrane protein</topology>
    </subcellularLocation>
</comment>
<keyword evidence="9" id="KW-1071">Ligand-gated ion channel</keyword>
<evidence type="ECO:0000256" key="7">
    <source>
        <dbReference type="ARBA" id="ARBA00023170"/>
    </source>
</evidence>
<evidence type="ECO:0000256" key="8">
    <source>
        <dbReference type="ARBA" id="ARBA00023180"/>
    </source>
</evidence>
<dbReference type="InParanoid" id="A0A1V9XZ58"/>
<dbReference type="STRING" id="418985.A0A1V9XZ58"/>
<comment type="caution">
    <text evidence="13">The sequence shown here is derived from an EMBL/GenBank/DDBJ whole genome shotgun (WGS) entry which is preliminary data.</text>
</comment>
<keyword evidence="7 13" id="KW-0675">Receptor</keyword>
<gene>
    <name evidence="13" type="ORF">BIW11_06203</name>
</gene>
<evidence type="ECO:0000256" key="11">
    <source>
        <dbReference type="SAM" id="MobiDB-lite"/>
    </source>
</evidence>
<dbReference type="SUPFAM" id="SSF53850">
    <property type="entry name" value="Periplasmic binding protein-like II"/>
    <property type="match status" value="1"/>
</dbReference>
<dbReference type="Pfam" id="PF10613">
    <property type="entry name" value="Lig_chan-Glu_bd"/>
    <property type="match status" value="1"/>
</dbReference>
<keyword evidence="5" id="KW-0406">Ion transport</keyword>
<dbReference type="GO" id="GO:0015276">
    <property type="term" value="F:ligand-gated monoatomic ion channel activity"/>
    <property type="evidence" value="ECO:0007669"/>
    <property type="project" value="InterPro"/>
</dbReference>
<evidence type="ECO:0000256" key="1">
    <source>
        <dbReference type="ARBA" id="ARBA00004141"/>
    </source>
</evidence>
<dbReference type="InterPro" id="IPR001828">
    <property type="entry name" value="ANF_lig-bd_rcpt"/>
</dbReference>
<keyword evidence="10" id="KW-0407">Ion channel</keyword>
<name>A0A1V9XZ58_9ACAR</name>
<evidence type="ECO:0000313" key="13">
    <source>
        <dbReference type="EMBL" id="OQR78751.1"/>
    </source>
</evidence>
<dbReference type="EMBL" id="MNPL01001856">
    <property type="protein sequence ID" value="OQR78751.1"/>
    <property type="molecule type" value="Genomic_DNA"/>
</dbReference>
<dbReference type="SMART" id="SM00918">
    <property type="entry name" value="Lig_chan-Glu_bd"/>
    <property type="match status" value="1"/>
</dbReference>
<keyword evidence="3" id="KW-0812">Transmembrane</keyword>
<evidence type="ECO:0000313" key="14">
    <source>
        <dbReference type="Proteomes" id="UP000192247"/>
    </source>
</evidence>
<dbReference type="OrthoDB" id="6515496at2759"/>
<dbReference type="InterPro" id="IPR019594">
    <property type="entry name" value="Glu/Gly-bd"/>
</dbReference>
<feature type="region of interest" description="Disordered" evidence="11">
    <location>
        <begin position="168"/>
        <end position="220"/>
    </location>
</feature>
<feature type="domain" description="Ionotropic glutamate receptor L-glutamate and glycine-binding" evidence="12">
    <location>
        <begin position="221"/>
        <end position="281"/>
    </location>
</feature>
<keyword evidence="2" id="KW-0813">Transport</keyword>
<feature type="compositionally biased region" description="Low complexity" evidence="11">
    <location>
        <begin position="191"/>
        <end position="217"/>
    </location>
</feature>
<keyword evidence="6" id="KW-0472">Membrane</keyword>
<protein>
    <submittedName>
        <fullName evidence="13">Glutamate receptor</fullName>
    </submittedName>
</protein>
<evidence type="ECO:0000256" key="10">
    <source>
        <dbReference type="ARBA" id="ARBA00023303"/>
    </source>
</evidence>
<dbReference type="SUPFAM" id="SSF53822">
    <property type="entry name" value="Periplasmic binding protein-like I"/>
    <property type="match status" value="1"/>
</dbReference>
<keyword evidence="14" id="KW-1185">Reference proteome</keyword>
<feature type="compositionally biased region" description="Gly residues" evidence="11">
    <location>
        <begin position="170"/>
        <end position="184"/>
    </location>
</feature>
<organism evidence="13 14">
    <name type="scientific">Tropilaelaps mercedesae</name>
    <dbReference type="NCBI Taxonomy" id="418985"/>
    <lineage>
        <taxon>Eukaryota</taxon>
        <taxon>Metazoa</taxon>
        <taxon>Ecdysozoa</taxon>
        <taxon>Arthropoda</taxon>
        <taxon>Chelicerata</taxon>
        <taxon>Arachnida</taxon>
        <taxon>Acari</taxon>
        <taxon>Parasitiformes</taxon>
        <taxon>Mesostigmata</taxon>
        <taxon>Gamasina</taxon>
        <taxon>Dermanyssoidea</taxon>
        <taxon>Laelapidae</taxon>
        <taxon>Tropilaelaps</taxon>
    </lineage>
</organism>
<dbReference type="Pfam" id="PF01094">
    <property type="entry name" value="ANF_receptor"/>
    <property type="match status" value="1"/>
</dbReference>